<dbReference type="PANTHER" id="PTHR11575:SF24">
    <property type="entry name" value="5'-NUCLEOTIDASE"/>
    <property type="match status" value="1"/>
</dbReference>
<dbReference type="GO" id="GO:0000166">
    <property type="term" value="F:nucleotide binding"/>
    <property type="evidence" value="ECO:0007669"/>
    <property type="project" value="UniProtKB-KW"/>
</dbReference>
<dbReference type="FunFam" id="3.60.21.10:FF:000020">
    <property type="entry name" value="NT5E isoform 4"/>
    <property type="match status" value="1"/>
</dbReference>
<proteinExistence type="inferred from homology"/>
<sequence>MAVGPKWWYSTESVRVWFLFILHPRGPATIWTSPRARTVTTPSQRLTMASLGKLLSTAGLLLLGGHGMLASAEDHLISERKLSKRFIDDNGNYNISFYHINDVHAHLDQFSSSGTDCTNPAKGCYGGYARVKTVIDETRPQHKDSLFLNVGDEFQGTMFFSYYGGEKIAETLNQMGFDGMTLGNHEWDKGDEVLGQFLENLTFPIISANVFSDNARLNRTIKPYHIYEEYDLAVIGVTTETVPSISSPGPGTKFTDVVQAVQDTIDHIHSTTSIKRVAAITHIGYDEDQRLAKETSGLYLIMGGHSHTPLGDFPGAEGPYPTIVKNKDGDEVFIVTAYRWGEYLGYIDVTYDADGKILEYHGGPIHLTNETKQDENLQKQIDAWRVPFEEFSKQEIGTSNVILEQSTCQTKECTMGNFICDAMLDYRLNGSSEGDLPSFALTNAGGIRASIDVGPITRGEVLTAFPFGNAVVEIVLSGQQLWDVLAGIVARVNKANGKAVTSFLQVSRGIKIEYQPTNSPDNGVGTLAAVTIGGEKLDLTKQYKVVTIDFVAGGGDNFFSEAFANLVVLDTLDEVLVNYIEKTTPVDVRIEGRIAPYSKCGGRKKSKKFRRERE</sequence>
<dbReference type="VEuPathDB" id="FungiDB:SMAC_07282"/>
<evidence type="ECO:0000259" key="8">
    <source>
        <dbReference type="Pfam" id="PF02872"/>
    </source>
</evidence>
<keyword evidence="3" id="KW-0732">Signal</keyword>
<dbReference type="SUPFAM" id="SSF56300">
    <property type="entry name" value="Metallo-dependent phosphatases"/>
    <property type="match status" value="1"/>
</dbReference>
<dbReference type="Gene3D" id="3.60.21.10">
    <property type="match status" value="1"/>
</dbReference>
<dbReference type="EMBL" id="NMPR01000107">
    <property type="protein sequence ID" value="KAA8630319.1"/>
    <property type="molecule type" value="Genomic_DNA"/>
</dbReference>
<comment type="similarity">
    <text evidence="1 6">Belongs to the 5'-nucleotidase family.</text>
</comment>
<evidence type="ECO:0000256" key="3">
    <source>
        <dbReference type="ARBA" id="ARBA00022729"/>
    </source>
</evidence>
<keyword evidence="5 6" id="KW-0378">Hydrolase</keyword>
<dbReference type="GO" id="GO:0046872">
    <property type="term" value="F:metal ion binding"/>
    <property type="evidence" value="ECO:0007669"/>
    <property type="project" value="UniProtKB-KW"/>
</dbReference>
<keyword evidence="2" id="KW-0479">Metal-binding</keyword>
<dbReference type="GO" id="GO:0009166">
    <property type="term" value="P:nucleotide catabolic process"/>
    <property type="evidence" value="ECO:0007669"/>
    <property type="project" value="InterPro"/>
</dbReference>
<dbReference type="Gene3D" id="3.90.780.10">
    <property type="entry name" value="5'-Nucleotidase, C-terminal domain"/>
    <property type="match status" value="1"/>
</dbReference>
<keyword evidence="4 6" id="KW-0547">Nucleotide-binding</keyword>
<gene>
    <name evidence="9" type="ORF">SMACR_07282</name>
</gene>
<evidence type="ECO:0000256" key="4">
    <source>
        <dbReference type="ARBA" id="ARBA00022741"/>
    </source>
</evidence>
<evidence type="ECO:0000259" key="7">
    <source>
        <dbReference type="Pfam" id="PF00149"/>
    </source>
</evidence>
<feature type="domain" description="5'-Nucleotidase C-terminal" evidence="8">
    <location>
        <begin position="396"/>
        <end position="559"/>
    </location>
</feature>
<feature type="domain" description="Calcineurin-like phosphoesterase" evidence="7">
    <location>
        <begin position="96"/>
        <end position="309"/>
    </location>
</feature>
<evidence type="ECO:0000256" key="6">
    <source>
        <dbReference type="RuleBase" id="RU362119"/>
    </source>
</evidence>
<name>A0A8S8ZLE5_SORMA</name>
<evidence type="ECO:0000313" key="10">
    <source>
        <dbReference type="Proteomes" id="UP000433876"/>
    </source>
</evidence>
<dbReference type="InterPro" id="IPR029052">
    <property type="entry name" value="Metallo-depent_PP-like"/>
</dbReference>
<dbReference type="SUPFAM" id="SSF55816">
    <property type="entry name" value="5'-nucleotidase (syn. UDP-sugar hydrolase), C-terminal domain"/>
    <property type="match status" value="1"/>
</dbReference>
<dbReference type="InterPro" id="IPR006179">
    <property type="entry name" value="5_nucleotidase/apyrase"/>
</dbReference>
<organism evidence="9 10">
    <name type="scientific">Sordaria macrospora</name>
    <dbReference type="NCBI Taxonomy" id="5147"/>
    <lineage>
        <taxon>Eukaryota</taxon>
        <taxon>Fungi</taxon>
        <taxon>Dikarya</taxon>
        <taxon>Ascomycota</taxon>
        <taxon>Pezizomycotina</taxon>
        <taxon>Sordariomycetes</taxon>
        <taxon>Sordariomycetidae</taxon>
        <taxon>Sordariales</taxon>
        <taxon>Sordariaceae</taxon>
        <taxon>Sordaria</taxon>
    </lineage>
</organism>
<evidence type="ECO:0000256" key="1">
    <source>
        <dbReference type="ARBA" id="ARBA00006654"/>
    </source>
</evidence>
<dbReference type="InterPro" id="IPR004843">
    <property type="entry name" value="Calcineurin-like_PHP"/>
</dbReference>
<dbReference type="Pfam" id="PF00149">
    <property type="entry name" value="Metallophos"/>
    <property type="match status" value="1"/>
</dbReference>
<evidence type="ECO:0008006" key="11">
    <source>
        <dbReference type="Google" id="ProtNLM"/>
    </source>
</evidence>
<evidence type="ECO:0000256" key="5">
    <source>
        <dbReference type="ARBA" id="ARBA00022801"/>
    </source>
</evidence>
<evidence type="ECO:0000256" key="2">
    <source>
        <dbReference type="ARBA" id="ARBA00022723"/>
    </source>
</evidence>
<accession>A0A8S8ZLE5</accession>
<dbReference type="PANTHER" id="PTHR11575">
    <property type="entry name" value="5'-NUCLEOTIDASE-RELATED"/>
    <property type="match status" value="1"/>
</dbReference>
<protein>
    <recommendedName>
        <fullName evidence="11">5'-nucleotidase</fullName>
    </recommendedName>
</protein>
<dbReference type="GO" id="GO:0016787">
    <property type="term" value="F:hydrolase activity"/>
    <property type="evidence" value="ECO:0007669"/>
    <property type="project" value="UniProtKB-KW"/>
</dbReference>
<dbReference type="AlphaFoldDB" id="A0A8S8ZLE5"/>
<dbReference type="InterPro" id="IPR008334">
    <property type="entry name" value="5'-Nucleotdase_C"/>
</dbReference>
<evidence type="ECO:0000313" key="9">
    <source>
        <dbReference type="EMBL" id="KAA8630319.1"/>
    </source>
</evidence>
<dbReference type="CDD" id="cd07409">
    <property type="entry name" value="MPP_CD73_N"/>
    <property type="match status" value="1"/>
</dbReference>
<dbReference type="Pfam" id="PF02872">
    <property type="entry name" value="5_nucleotid_C"/>
    <property type="match status" value="1"/>
</dbReference>
<reference evidence="9 10" key="1">
    <citation type="submission" date="2017-07" db="EMBL/GenBank/DDBJ databases">
        <title>Genome sequence of the Sordaria macrospora wild type strain R19027.</title>
        <authorList>
            <person name="Nowrousian M."/>
            <person name="Teichert I."/>
            <person name="Kueck U."/>
        </authorList>
    </citation>
    <scope>NUCLEOTIDE SEQUENCE [LARGE SCALE GENOMIC DNA]</scope>
    <source>
        <strain evidence="9 10">R19027</strain>
        <tissue evidence="9">Mycelium</tissue>
    </source>
</reference>
<dbReference type="Proteomes" id="UP000433876">
    <property type="component" value="Unassembled WGS sequence"/>
</dbReference>
<dbReference type="InterPro" id="IPR036907">
    <property type="entry name" value="5'-Nucleotdase_C_sf"/>
</dbReference>
<comment type="caution">
    <text evidence="9">The sequence shown here is derived from an EMBL/GenBank/DDBJ whole genome shotgun (WGS) entry which is preliminary data.</text>
</comment>
<dbReference type="PRINTS" id="PR01607">
    <property type="entry name" value="APYRASEFAMLY"/>
</dbReference>